<dbReference type="RefSeq" id="XP_043006895.1">
    <property type="nucleotide sequence ID" value="XM_043154440.1"/>
</dbReference>
<protein>
    <submittedName>
        <fullName evidence="2">Uncharacterized protein</fullName>
    </submittedName>
</protein>
<dbReference type="Proteomes" id="UP001049176">
    <property type="component" value="Chromosome 6"/>
</dbReference>
<reference evidence="2" key="1">
    <citation type="journal article" date="2021" name="Genome Biol. Evol.">
        <title>The assembled and annotated genome of the fairy-ring fungus Marasmius oreades.</title>
        <authorList>
            <person name="Hiltunen M."/>
            <person name="Ament-Velasquez S.L."/>
            <person name="Johannesson H."/>
        </authorList>
    </citation>
    <scope>NUCLEOTIDE SEQUENCE</scope>
    <source>
        <strain evidence="2">03SP1</strain>
    </source>
</reference>
<dbReference type="GeneID" id="66078620"/>
<gene>
    <name evidence="2" type="ORF">E1B28_009544</name>
</gene>
<proteinExistence type="predicted"/>
<dbReference type="EMBL" id="CM032186">
    <property type="protein sequence ID" value="KAG7090425.1"/>
    <property type="molecule type" value="Genomic_DNA"/>
</dbReference>
<keyword evidence="3" id="KW-1185">Reference proteome</keyword>
<feature type="region of interest" description="Disordered" evidence="1">
    <location>
        <begin position="35"/>
        <end position="61"/>
    </location>
</feature>
<evidence type="ECO:0000313" key="3">
    <source>
        <dbReference type="Proteomes" id="UP001049176"/>
    </source>
</evidence>
<sequence>MPASRNMSTVFSPYTSSTSVLPGLTVSSSIFIADSGSRSNTSPPNPTITTPVAPRSGGQVPRSIASGATVAGVSCLLLVMTSWFPETLPPELSSSSPHLTRWESLSSLYRALLLVTLLPF</sequence>
<dbReference type="AlphaFoldDB" id="A0A9P7UQU8"/>
<feature type="compositionally biased region" description="Low complexity" evidence="1">
    <location>
        <begin position="35"/>
        <end position="51"/>
    </location>
</feature>
<organism evidence="2 3">
    <name type="scientific">Marasmius oreades</name>
    <name type="common">fairy-ring Marasmius</name>
    <dbReference type="NCBI Taxonomy" id="181124"/>
    <lineage>
        <taxon>Eukaryota</taxon>
        <taxon>Fungi</taxon>
        <taxon>Dikarya</taxon>
        <taxon>Basidiomycota</taxon>
        <taxon>Agaricomycotina</taxon>
        <taxon>Agaricomycetes</taxon>
        <taxon>Agaricomycetidae</taxon>
        <taxon>Agaricales</taxon>
        <taxon>Marasmiineae</taxon>
        <taxon>Marasmiaceae</taxon>
        <taxon>Marasmius</taxon>
    </lineage>
</organism>
<name>A0A9P7UQU8_9AGAR</name>
<accession>A0A9P7UQU8</accession>
<evidence type="ECO:0000256" key="1">
    <source>
        <dbReference type="SAM" id="MobiDB-lite"/>
    </source>
</evidence>
<dbReference type="KEGG" id="more:E1B28_009544"/>
<comment type="caution">
    <text evidence="2">The sequence shown here is derived from an EMBL/GenBank/DDBJ whole genome shotgun (WGS) entry which is preliminary data.</text>
</comment>
<evidence type="ECO:0000313" key="2">
    <source>
        <dbReference type="EMBL" id="KAG7090425.1"/>
    </source>
</evidence>